<dbReference type="Proteomes" id="UP000002199">
    <property type="component" value="Chromosome"/>
</dbReference>
<dbReference type="HOGENOM" id="CLU_2783810_0_0_2"/>
<evidence type="ECO:0000313" key="2">
    <source>
        <dbReference type="Proteomes" id="UP000002199"/>
    </source>
</evidence>
<dbReference type="EMBL" id="AE000782">
    <property type="protein sequence ID" value="AAB88998.1"/>
    <property type="molecule type" value="Genomic_DNA"/>
</dbReference>
<reference evidence="1 2" key="1">
    <citation type="journal article" date="1997" name="Nature">
        <title>The complete genome sequence of the hyperthermophilic, sulphate-reducing archaeon Archaeoglobus fulgidus.</title>
        <authorList>
            <person name="Klenk H.P."/>
            <person name="Clayton R.A."/>
            <person name="Tomb J."/>
            <person name="White O."/>
            <person name="Nelson K.E."/>
            <person name="Ketchum K.A."/>
            <person name="Dodson R.J."/>
            <person name="Gwinn M."/>
            <person name="Hickey E.K."/>
            <person name="Peterson J.D."/>
            <person name="Richardson D.L."/>
            <person name="Kerlavage A.R."/>
            <person name="Graham D.E."/>
            <person name="Kyrpides N.C."/>
            <person name="Fleischmann R.D."/>
            <person name="Quackenbush J."/>
            <person name="Lee N.H."/>
            <person name="Sutton G.G."/>
            <person name="Gill S."/>
            <person name="Kirkness E.F."/>
            <person name="Dougherty B.A."/>
            <person name="McKenney K."/>
            <person name="Adams M.D."/>
            <person name="Loftus B."/>
            <person name="Peterson S."/>
            <person name="Reich C.I."/>
            <person name="McNeil L.K."/>
            <person name="Badger J.H."/>
            <person name="Glodek A."/>
            <person name="Zhou L."/>
            <person name="Overbeek R."/>
            <person name="Gocayne J.D."/>
            <person name="Weidman J.F."/>
            <person name="McDonald L."/>
            <person name="Utterback T."/>
            <person name="Cotton M.D."/>
            <person name="Spriggs T."/>
            <person name="Artiach P."/>
            <person name="Kaine B.P."/>
            <person name="Sykes S.M."/>
            <person name="Sadow P.W."/>
            <person name="D'Andrea K.P."/>
            <person name="Bowman C."/>
            <person name="Fujii C."/>
            <person name="Garland S.A."/>
            <person name="Mason T.M."/>
            <person name="Olsen G.J."/>
            <person name="Fraser C.M."/>
            <person name="Smith H.O."/>
            <person name="Woese C.R."/>
            <person name="Venter J.C."/>
        </authorList>
    </citation>
    <scope>NUCLEOTIDE SEQUENCE [LARGE SCALE GENOMIC DNA]</scope>
    <source>
        <strain evidence="2">ATCC 49558 / DSM 4304 / JCM 9628 / NBRC 100126 / VC-16</strain>
    </source>
</reference>
<dbReference type="AlphaFoldDB" id="O28010"/>
<name>O28010_ARCFU</name>
<dbReference type="eggNOG" id="arCOG07081">
    <property type="taxonomic scope" value="Archaea"/>
</dbReference>
<dbReference type="EnsemblBacteria" id="AAB88998">
    <property type="protein sequence ID" value="AAB88998"/>
    <property type="gene ID" value="AF_2274"/>
</dbReference>
<keyword evidence="2" id="KW-1185">Reference proteome</keyword>
<dbReference type="PaxDb" id="224325-AF_2274"/>
<organism evidence="1 2">
    <name type="scientific">Archaeoglobus fulgidus (strain ATCC 49558 / DSM 4304 / JCM 9628 / NBRC 100126 / VC-16)</name>
    <dbReference type="NCBI Taxonomy" id="224325"/>
    <lineage>
        <taxon>Archaea</taxon>
        <taxon>Methanobacteriati</taxon>
        <taxon>Methanobacteriota</taxon>
        <taxon>Archaeoglobi</taxon>
        <taxon>Archaeoglobales</taxon>
        <taxon>Archaeoglobaceae</taxon>
        <taxon>Archaeoglobus</taxon>
    </lineage>
</organism>
<gene>
    <name evidence="1" type="ordered locus">AF_2274</name>
</gene>
<sequence length="68" mass="7755">MPHTCTLNSSLAGGSWKAWEKLLTTNLDVLKQFDSVISELNTYRDPFRISDKLAERMLELSENLKIKG</sequence>
<accession>O28010</accession>
<dbReference type="PIR" id="B69534">
    <property type="entry name" value="B69534"/>
</dbReference>
<protein>
    <submittedName>
        <fullName evidence="1">Uncharacterized protein</fullName>
    </submittedName>
</protein>
<proteinExistence type="predicted"/>
<evidence type="ECO:0000313" key="1">
    <source>
        <dbReference type="EMBL" id="AAB88998.1"/>
    </source>
</evidence>
<dbReference type="KEGG" id="afu:AF_2274"/>